<feature type="signal peptide" evidence="1">
    <location>
        <begin position="1"/>
        <end position="25"/>
    </location>
</feature>
<sequence length="141" mass="15303">MNIGKLALVTAVLTGVATYVGAAKAAGSNGSAVKVGMAFDQGLSAVVKFEDRFNLTVGNDGMAFDYHFAKGSFSQDVPFDWYVGAGGWYEWDDDFGLRVPLGLDWNFAPNWNAFGQVAPEWQIQDKSKLKFGAAIGVTYRF</sequence>
<reference evidence="2 3" key="1">
    <citation type="submission" date="2019-06" db="EMBL/GenBank/DDBJ databases">
        <title>Whole genome shotgun sequence of Vibrio inusitatus NBRC 102082.</title>
        <authorList>
            <person name="Hosoyama A."/>
            <person name="Uohara A."/>
            <person name="Ohji S."/>
            <person name="Ichikawa N."/>
        </authorList>
    </citation>
    <scope>NUCLEOTIDE SEQUENCE [LARGE SCALE GENOMIC DNA]</scope>
    <source>
        <strain evidence="2 3">NBRC 102082</strain>
    </source>
</reference>
<dbReference type="OrthoDB" id="5733495at2"/>
<name>A0A4Y3HS02_9VIBR</name>
<organism evidence="2 3">
    <name type="scientific">Vibrio inusitatus NBRC 102082</name>
    <dbReference type="NCBI Taxonomy" id="1219070"/>
    <lineage>
        <taxon>Bacteria</taxon>
        <taxon>Pseudomonadati</taxon>
        <taxon>Pseudomonadota</taxon>
        <taxon>Gammaproteobacteria</taxon>
        <taxon>Vibrionales</taxon>
        <taxon>Vibrionaceae</taxon>
        <taxon>Vibrio</taxon>
    </lineage>
</organism>
<feature type="chain" id="PRO_5021265016" description="Outer membrane protein beta-barrel domain-containing protein" evidence="1">
    <location>
        <begin position="26"/>
        <end position="141"/>
    </location>
</feature>
<dbReference type="Proteomes" id="UP000318717">
    <property type="component" value="Unassembled WGS sequence"/>
</dbReference>
<dbReference type="AlphaFoldDB" id="A0A4Y3HS02"/>
<keyword evidence="1" id="KW-0732">Signal</keyword>
<proteinExistence type="predicted"/>
<dbReference type="RefSeq" id="WP_141343905.1">
    <property type="nucleotide sequence ID" value="NZ_BJLF01000001.1"/>
</dbReference>
<accession>A0A4Y3HS02</accession>
<evidence type="ECO:0000313" key="2">
    <source>
        <dbReference type="EMBL" id="GEA49560.1"/>
    </source>
</evidence>
<evidence type="ECO:0000256" key="1">
    <source>
        <dbReference type="SAM" id="SignalP"/>
    </source>
</evidence>
<dbReference type="InterPro" id="IPR011250">
    <property type="entry name" value="OMP/PagP_B-barrel"/>
</dbReference>
<dbReference type="SUPFAM" id="SSF56925">
    <property type="entry name" value="OMPA-like"/>
    <property type="match status" value="1"/>
</dbReference>
<evidence type="ECO:0008006" key="4">
    <source>
        <dbReference type="Google" id="ProtNLM"/>
    </source>
</evidence>
<keyword evidence="3" id="KW-1185">Reference proteome</keyword>
<dbReference type="EMBL" id="BJLF01000001">
    <property type="protein sequence ID" value="GEA49560.1"/>
    <property type="molecule type" value="Genomic_DNA"/>
</dbReference>
<comment type="caution">
    <text evidence="2">The sequence shown here is derived from an EMBL/GenBank/DDBJ whole genome shotgun (WGS) entry which is preliminary data.</text>
</comment>
<gene>
    <name evidence="2" type="ORF">VIN01S_03640</name>
</gene>
<protein>
    <recommendedName>
        <fullName evidence="4">Outer membrane protein beta-barrel domain-containing protein</fullName>
    </recommendedName>
</protein>
<evidence type="ECO:0000313" key="3">
    <source>
        <dbReference type="Proteomes" id="UP000318717"/>
    </source>
</evidence>